<dbReference type="PANTHER" id="PTHR32243">
    <property type="entry name" value="MALTOSE TRANSPORT SYSTEM PERMEASE-RELATED"/>
    <property type="match status" value="1"/>
</dbReference>
<reference evidence="9 10" key="1">
    <citation type="submission" date="2024-07" db="EMBL/GenBank/DDBJ databases">
        <title>Draft Genome Sequence of Ferrimicrobium acidiphilum Strain YE2023, Isolated from a Pulp of Bioleach Reactor.</title>
        <authorList>
            <person name="Elkina Y.A."/>
            <person name="Bulaeva A.G."/>
            <person name="Beletsky A.V."/>
            <person name="Mardanov A.V."/>
        </authorList>
    </citation>
    <scope>NUCLEOTIDE SEQUENCE [LARGE SCALE GENOMIC DNA]</scope>
    <source>
        <strain evidence="9 10">YE2023</strain>
    </source>
</reference>
<keyword evidence="3" id="KW-1003">Cell membrane</keyword>
<gene>
    <name evidence="9" type="ORF">AB6A68_12195</name>
</gene>
<dbReference type="InterPro" id="IPR050901">
    <property type="entry name" value="BP-dep_ABC_trans_perm"/>
</dbReference>
<dbReference type="InterPro" id="IPR035906">
    <property type="entry name" value="MetI-like_sf"/>
</dbReference>
<dbReference type="RefSeq" id="WP_298383451.1">
    <property type="nucleotide sequence ID" value="NZ_JBFSHR010000063.1"/>
</dbReference>
<feature type="transmembrane region" description="Helical" evidence="7">
    <location>
        <begin position="242"/>
        <end position="266"/>
    </location>
</feature>
<dbReference type="EMBL" id="JBFSHR010000063">
    <property type="protein sequence ID" value="MEX6430587.1"/>
    <property type="molecule type" value="Genomic_DNA"/>
</dbReference>
<comment type="subcellular location">
    <subcellularLocation>
        <location evidence="1 7">Cell membrane</location>
        <topology evidence="1 7">Multi-pass membrane protein</topology>
    </subcellularLocation>
</comment>
<evidence type="ECO:0000256" key="4">
    <source>
        <dbReference type="ARBA" id="ARBA00022692"/>
    </source>
</evidence>
<evidence type="ECO:0000313" key="10">
    <source>
        <dbReference type="Proteomes" id="UP001560267"/>
    </source>
</evidence>
<evidence type="ECO:0000259" key="8">
    <source>
        <dbReference type="PROSITE" id="PS50928"/>
    </source>
</evidence>
<evidence type="ECO:0000313" key="9">
    <source>
        <dbReference type="EMBL" id="MEX6430587.1"/>
    </source>
</evidence>
<keyword evidence="2 7" id="KW-0813">Transport</keyword>
<feature type="transmembrane region" description="Helical" evidence="7">
    <location>
        <begin position="113"/>
        <end position="134"/>
    </location>
</feature>
<dbReference type="PROSITE" id="PS50928">
    <property type="entry name" value="ABC_TM1"/>
    <property type="match status" value="1"/>
</dbReference>
<evidence type="ECO:0000256" key="6">
    <source>
        <dbReference type="ARBA" id="ARBA00023136"/>
    </source>
</evidence>
<feature type="transmembrane region" description="Helical" evidence="7">
    <location>
        <begin position="187"/>
        <end position="210"/>
    </location>
</feature>
<comment type="caution">
    <text evidence="9">The sequence shown here is derived from an EMBL/GenBank/DDBJ whole genome shotgun (WGS) entry which is preliminary data.</text>
</comment>
<name>A0ABV3Y4W0_9ACTN</name>
<keyword evidence="6 7" id="KW-0472">Membrane</keyword>
<dbReference type="InterPro" id="IPR000515">
    <property type="entry name" value="MetI-like"/>
</dbReference>
<keyword evidence="4 7" id="KW-0812">Transmembrane</keyword>
<evidence type="ECO:0000256" key="7">
    <source>
        <dbReference type="RuleBase" id="RU363032"/>
    </source>
</evidence>
<dbReference type="Gene3D" id="1.10.3720.10">
    <property type="entry name" value="MetI-like"/>
    <property type="match status" value="1"/>
</dbReference>
<dbReference type="CDD" id="cd06261">
    <property type="entry name" value="TM_PBP2"/>
    <property type="match status" value="1"/>
</dbReference>
<sequence>MKFQTHTGLKKWVNLLNTSVVLIVLFVALPLYWLIASSFKTNVGIGASPPQYFPDPLSIANYQSAFVHYDFGIYFRNSLIVAIAATFLVLAIGSLAGYALARLPIRGKTAIMVILLMISLFPEIAVVSPLYLVMHNLGWIDSYQVLIIPYTAFNLPFAIWIMRNYFLGIPREMEESARVDGASPLRTYWSIILPQALPGIFTAGIFTFTACWTEFLMALTFDNSNSFRTIPVGIALFGSPNVIPYGTIFAASVVAVVPIGILVFVFRRFVVSGLTSGAVKG</sequence>
<keyword evidence="10" id="KW-1185">Reference proteome</keyword>
<dbReference type="PANTHER" id="PTHR32243:SF18">
    <property type="entry name" value="INNER MEMBRANE ABC TRANSPORTER PERMEASE PROTEIN YCJP"/>
    <property type="match status" value="1"/>
</dbReference>
<dbReference type="Pfam" id="PF00528">
    <property type="entry name" value="BPD_transp_1"/>
    <property type="match status" value="1"/>
</dbReference>
<accession>A0ABV3Y4W0</accession>
<evidence type="ECO:0000256" key="1">
    <source>
        <dbReference type="ARBA" id="ARBA00004651"/>
    </source>
</evidence>
<feature type="transmembrane region" description="Helical" evidence="7">
    <location>
        <begin position="79"/>
        <end position="101"/>
    </location>
</feature>
<organism evidence="9 10">
    <name type="scientific">Ferrimicrobium acidiphilum</name>
    <dbReference type="NCBI Taxonomy" id="121039"/>
    <lineage>
        <taxon>Bacteria</taxon>
        <taxon>Bacillati</taxon>
        <taxon>Actinomycetota</taxon>
        <taxon>Acidimicrobiia</taxon>
        <taxon>Acidimicrobiales</taxon>
        <taxon>Acidimicrobiaceae</taxon>
        <taxon>Ferrimicrobium</taxon>
    </lineage>
</organism>
<dbReference type="SUPFAM" id="SSF161098">
    <property type="entry name" value="MetI-like"/>
    <property type="match status" value="1"/>
</dbReference>
<feature type="domain" description="ABC transmembrane type-1" evidence="8">
    <location>
        <begin position="75"/>
        <end position="266"/>
    </location>
</feature>
<feature type="transmembrane region" description="Helical" evidence="7">
    <location>
        <begin position="12"/>
        <end position="35"/>
    </location>
</feature>
<protein>
    <submittedName>
        <fullName evidence="9">Carbohydrate ABC transporter permease</fullName>
    </submittedName>
</protein>
<keyword evidence="5 7" id="KW-1133">Transmembrane helix</keyword>
<comment type="similarity">
    <text evidence="7">Belongs to the binding-protein-dependent transport system permease family.</text>
</comment>
<evidence type="ECO:0000256" key="3">
    <source>
        <dbReference type="ARBA" id="ARBA00022475"/>
    </source>
</evidence>
<feature type="transmembrane region" description="Helical" evidence="7">
    <location>
        <begin position="146"/>
        <end position="166"/>
    </location>
</feature>
<evidence type="ECO:0000256" key="5">
    <source>
        <dbReference type="ARBA" id="ARBA00022989"/>
    </source>
</evidence>
<proteinExistence type="inferred from homology"/>
<dbReference type="Proteomes" id="UP001560267">
    <property type="component" value="Unassembled WGS sequence"/>
</dbReference>
<evidence type="ECO:0000256" key="2">
    <source>
        <dbReference type="ARBA" id="ARBA00022448"/>
    </source>
</evidence>